<keyword evidence="1" id="KW-0732">Signal</keyword>
<dbReference type="AlphaFoldDB" id="A0A1G5MNL4"/>
<organism evidence="2 3">
    <name type="scientific">Afifella marina DSM 2698</name>
    <dbReference type="NCBI Taxonomy" id="1120955"/>
    <lineage>
        <taxon>Bacteria</taxon>
        <taxon>Pseudomonadati</taxon>
        <taxon>Pseudomonadota</taxon>
        <taxon>Alphaproteobacteria</taxon>
        <taxon>Hyphomicrobiales</taxon>
        <taxon>Afifellaceae</taxon>
        <taxon>Afifella</taxon>
    </lineage>
</organism>
<feature type="signal peptide" evidence="1">
    <location>
        <begin position="1"/>
        <end position="34"/>
    </location>
</feature>
<evidence type="ECO:0000313" key="3">
    <source>
        <dbReference type="Proteomes" id="UP000199347"/>
    </source>
</evidence>
<protein>
    <recommendedName>
        <fullName evidence="4">Lipoprotein</fullName>
    </recommendedName>
</protein>
<evidence type="ECO:0000256" key="1">
    <source>
        <dbReference type="SAM" id="SignalP"/>
    </source>
</evidence>
<accession>A0A1G5MNL4</accession>
<dbReference type="Proteomes" id="UP000199347">
    <property type="component" value="Unassembled WGS sequence"/>
</dbReference>
<dbReference type="EMBL" id="FMVW01000001">
    <property type="protein sequence ID" value="SCZ26188.1"/>
    <property type="molecule type" value="Genomic_DNA"/>
</dbReference>
<reference evidence="2 3" key="1">
    <citation type="submission" date="2016-10" db="EMBL/GenBank/DDBJ databases">
        <authorList>
            <person name="de Groot N.N."/>
        </authorList>
    </citation>
    <scope>NUCLEOTIDE SEQUENCE [LARGE SCALE GENOMIC DNA]</scope>
    <source>
        <strain evidence="2 3">DSM 2698</strain>
    </source>
</reference>
<name>A0A1G5MNL4_AFIMA</name>
<dbReference type="RefSeq" id="WP_139163684.1">
    <property type="nucleotide sequence ID" value="NZ_FMVW01000001.1"/>
</dbReference>
<proteinExistence type="predicted"/>
<dbReference type="OrthoDB" id="8447974at2"/>
<keyword evidence="3" id="KW-1185">Reference proteome</keyword>
<sequence>MPTHNLRLGQVRRRGAHLACAMLAVAGLSGTAQAQSAEATVEFLLAGVRPGGETKRVVDEDDAVRTVTPTTKEGVWRFEYSRSFGDKTYTMSLDYELKQVTACRYDLKIRGNDTVVTMKYDFSGAHDLEIRHDQNPTPPGMISIDVVGADVERCEPQKGHACEHFDGNRFGYVAASEDEIRQAFAHFQENYCPKSPF</sequence>
<evidence type="ECO:0000313" key="2">
    <source>
        <dbReference type="EMBL" id="SCZ26188.1"/>
    </source>
</evidence>
<feature type="chain" id="PRO_5011792149" description="Lipoprotein" evidence="1">
    <location>
        <begin position="35"/>
        <end position="197"/>
    </location>
</feature>
<evidence type="ECO:0008006" key="4">
    <source>
        <dbReference type="Google" id="ProtNLM"/>
    </source>
</evidence>
<gene>
    <name evidence="2" type="ORF">SAMN03080610_00914</name>
</gene>